<dbReference type="GO" id="GO:0005524">
    <property type="term" value="F:ATP binding"/>
    <property type="evidence" value="ECO:0007669"/>
    <property type="project" value="UniProtKB-UniRule"/>
</dbReference>
<accession>A0ABD2BFT7</accession>
<dbReference type="Gene3D" id="1.10.510.10">
    <property type="entry name" value="Transferase(Phosphotransferase) domain 1"/>
    <property type="match status" value="1"/>
</dbReference>
<keyword evidence="8" id="KW-1185">Reference proteome</keyword>
<keyword evidence="3 4" id="KW-0067">ATP-binding</keyword>
<comment type="caution">
    <text evidence="7">The sequence shown here is derived from an EMBL/GenBank/DDBJ whole genome shotgun (WGS) entry which is preliminary data.</text>
</comment>
<dbReference type="InterPro" id="IPR050235">
    <property type="entry name" value="CK1_Ser-Thr_kinase"/>
</dbReference>
<dbReference type="InterPro" id="IPR008271">
    <property type="entry name" value="Ser/Thr_kinase_AS"/>
</dbReference>
<dbReference type="EMBL" id="JAYRBN010000076">
    <property type="protein sequence ID" value="KAL2731615.1"/>
    <property type="molecule type" value="Genomic_DNA"/>
</dbReference>
<proteinExistence type="predicted"/>
<feature type="compositionally biased region" description="Pro residues" evidence="5">
    <location>
        <begin position="412"/>
        <end position="428"/>
    </location>
</feature>
<dbReference type="SMART" id="SM00220">
    <property type="entry name" value="S_TKc"/>
    <property type="match status" value="1"/>
</dbReference>
<feature type="domain" description="Protein kinase" evidence="6">
    <location>
        <begin position="38"/>
        <end position="325"/>
    </location>
</feature>
<evidence type="ECO:0000256" key="5">
    <source>
        <dbReference type="SAM" id="MobiDB-lite"/>
    </source>
</evidence>
<protein>
    <recommendedName>
        <fullName evidence="1">non-specific serine/threonine protein kinase</fullName>
        <ecNumber evidence="1">2.7.11.1</ecNumber>
    </recommendedName>
</protein>
<dbReference type="InterPro" id="IPR011009">
    <property type="entry name" value="Kinase-like_dom_sf"/>
</dbReference>
<gene>
    <name evidence="7" type="ORF">V1477_015438</name>
</gene>
<dbReference type="EC" id="2.7.11.1" evidence="1"/>
<feature type="region of interest" description="Disordered" evidence="5">
    <location>
        <begin position="408"/>
        <end position="428"/>
    </location>
</feature>
<dbReference type="InterPro" id="IPR000719">
    <property type="entry name" value="Prot_kinase_dom"/>
</dbReference>
<dbReference type="CDD" id="cd14015">
    <property type="entry name" value="STKc_VRK"/>
    <property type="match status" value="1"/>
</dbReference>
<dbReference type="InterPro" id="IPR017441">
    <property type="entry name" value="Protein_kinase_ATP_BS"/>
</dbReference>
<dbReference type="PANTHER" id="PTHR11909">
    <property type="entry name" value="CASEIN KINASE-RELATED"/>
    <property type="match status" value="1"/>
</dbReference>
<organism evidence="7 8">
    <name type="scientific">Vespula maculifrons</name>
    <name type="common">Eastern yellow jacket</name>
    <name type="synonym">Wasp</name>
    <dbReference type="NCBI Taxonomy" id="7453"/>
    <lineage>
        <taxon>Eukaryota</taxon>
        <taxon>Metazoa</taxon>
        <taxon>Ecdysozoa</taxon>
        <taxon>Arthropoda</taxon>
        <taxon>Hexapoda</taxon>
        <taxon>Insecta</taxon>
        <taxon>Pterygota</taxon>
        <taxon>Neoptera</taxon>
        <taxon>Endopterygota</taxon>
        <taxon>Hymenoptera</taxon>
        <taxon>Apocrita</taxon>
        <taxon>Aculeata</taxon>
        <taxon>Vespoidea</taxon>
        <taxon>Vespidae</taxon>
        <taxon>Vespinae</taxon>
        <taxon>Vespula</taxon>
    </lineage>
</organism>
<dbReference type="PROSITE" id="PS00108">
    <property type="entry name" value="PROTEIN_KINASE_ST"/>
    <property type="match status" value="1"/>
</dbReference>
<dbReference type="PROSITE" id="PS50011">
    <property type="entry name" value="PROTEIN_KINASE_DOM"/>
    <property type="match status" value="1"/>
</dbReference>
<evidence type="ECO:0000313" key="8">
    <source>
        <dbReference type="Proteomes" id="UP001607303"/>
    </source>
</evidence>
<dbReference type="SUPFAM" id="SSF56112">
    <property type="entry name" value="Protein kinase-like (PK-like)"/>
    <property type="match status" value="1"/>
</dbReference>
<evidence type="ECO:0000256" key="3">
    <source>
        <dbReference type="ARBA" id="ARBA00022840"/>
    </source>
</evidence>
<evidence type="ECO:0000256" key="1">
    <source>
        <dbReference type="ARBA" id="ARBA00012513"/>
    </source>
</evidence>
<evidence type="ECO:0000256" key="2">
    <source>
        <dbReference type="ARBA" id="ARBA00022741"/>
    </source>
</evidence>
<feature type="binding site" evidence="4">
    <location>
        <position position="72"/>
    </location>
    <ligand>
        <name>ATP</name>
        <dbReference type="ChEBI" id="CHEBI:30616"/>
    </ligand>
</feature>
<evidence type="ECO:0000313" key="7">
    <source>
        <dbReference type="EMBL" id="KAL2731615.1"/>
    </source>
</evidence>
<feature type="region of interest" description="Disordered" evidence="5">
    <location>
        <begin position="510"/>
        <end position="532"/>
    </location>
</feature>
<dbReference type="PROSITE" id="PS00107">
    <property type="entry name" value="PROTEIN_KINASE_ATP"/>
    <property type="match status" value="1"/>
</dbReference>
<feature type="compositionally biased region" description="Polar residues" evidence="5">
    <location>
        <begin position="518"/>
        <end position="532"/>
    </location>
</feature>
<dbReference type="Proteomes" id="UP001607303">
    <property type="component" value="Unassembled WGS sequence"/>
</dbReference>
<keyword evidence="2 4" id="KW-0547">Nucleotide-binding</keyword>
<evidence type="ECO:0000256" key="4">
    <source>
        <dbReference type="PROSITE-ProRule" id="PRU10141"/>
    </source>
</evidence>
<evidence type="ECO:0000259" key="6">
    <source>
        <dbReference type="PROSITE" id="PS50011"/>
    </source>
</evidence>
<dbReference type="GO" id="GO:0004674">
    <property type="term" value="F:protein serine/threonine kinase activity"/>
    <property type="evidence" value="ECO:0007669"/>
    <property type="project" value="UniProtKB-EC"/>
</dbReference>
<reference evidence="7 8" key="1">
    <citation type="journal article" date="2024" name="Ann. Entomol. Soc. Am.">
        <title>Genomic analyses of the southern and eastern yellowjacket wasps (Hymenoptera: Vespidae) reveal evolutionary signatures of social life.</title>
        <authorList>
            <person name="Catto M.A."/>
            <person name="Caine P.B."/>
            <person name="Orr S.E."/>
            <person name="Hunt B.G."/>
            <person name="Goodisman M.A.D."/>
        </authorList>
    </citation>
    <scope>NUCLEOTIDE SEQUENCE [LARGE SCALE GENOMIC DNA]</scope>
    <source>
        <strain evidence="7">232</strain>
        <tissue evidence="7">Head and thorax</tissue>
    </source>
</reference>
<sequence length="532" mass="60754">MAPGRDEVPVKRIAAPGCKLPAKLPANEILTDITQNKWRLGSSIGYGGFGDIYLASKDITSPVGDDAQYVIKIEPHNNGPLFVEMNFYIRVSRKHMIESWCKTQRKRRIGVPTYEGSGSHVYQGQRYRFLVIPRYGIDIGKLFISNNRKLPTRLVNNLAVQMLDALEYIHSHGYAHADIKGPNILLAPYEESVVRERSQAYLVDYGLAYRFRTTAGNHKPFVHDERRAHEGTLEFTSRDAHHGTHSRRGDLETLGYNLLQWMCGKLPWEKDSNDLSEAIDPEEVHAEKEALLSNLSLLMEKCFPTRKNYPSALMEYMNKPNYSYLRSLFHPGTNQESKVPTCLFNIHESNENTCATSIRRPYLRERKPCRPVNGEIRITRNTQSKSQPKKFCWEEVLAFHPDRLAKISVQTPPTPLTPPPSPPPSPIPSLPTYAMLDVIRRMKERQSGAYKHRSRSVDIDCKAKWMTPAMEEIVRLKKRSLETLISSINSNTSGTARITRSRVAKLKRLGNHDKFDQMLNSSSNSRNAQRKK</sequence>
<dbReference type="Pfam" id="PF00069">
    <property type="entry name" value="Pkinase"/>
    <property type="match status" value="1"/>
</dbReference>
<dbReference type="AlphaFoldDB" id="A0ABD2BFT7"/>
<name>A0ABD2BFT7_VESMC</name>